<evidence type="ECO:0000256" key="1">
    <source>
        <dbReference type="SAM" id="Phobius"/>
    </source>
</evidence>
<feature type="transmembrane region" description="Helical" evidence="1">
    <location>
        <begin position="87"/>
        <end position="106"/>
    </location>
</feature>
<name>A0AAE3LKG4_9FIRM</name>
<sequence>MKEKFKSWAFSKEHGKCDVITLIIYLLGVCTVSFFHEPWFDEAQSWAIARSGTIKEILFEIPHYEGHPPLWHLILAPFAKLGAPYELSLAAVNIFFMTLAVAVLLFKSPFPKLIRCLLPFNFFLFYQYGVVSRPYCILVLAIFLAAACYKNRNEHPVKYLLCLALMCAVHSYGIIIAGCLCIVWLIEIFTEYKKSGKLADILKDRRCWLMFCLLIFAMLVMAAIVPDENVYLGGKMSSETEKKFDFSCINILFCFVIFSDSIITSFFNYAGVPSEIASQIPVIVVSILLVALFVTITYRNKKLLTFLLPYGVLSIFGSFVYISPHHIGVITAFVIFVLWIIVDENGKVLLPEYMNKISAKIGKKLKVILKAIAFLPLLIPIAWSCTSSYFDIRYPYWFDEAADFIKEYHLDDYKIIGYWQQVLNGEIDDDAFWNVDEADYMWHDYPNLQGISVALNPYFDKNIFCYFNIDKHDKTFQYYRANTQKEAEEEFSKWREQGEPDVVIERCEITKAYPDIDVDNYVAVKRIYFYKPYKFETYDQYITIYVTKDLFNKIGTLEELTAKKLY</sequence>
<feature type="transmembrane region" description="Helical" evidence="1">
    <location>
        <begin position="327"/>
        <end position="346"/>
    </location>
</feature>
<feature type="transmembrane region" description="Helical" evidence="1">
    <location>
        <begin position="303"/>
        <end position="321"/>
    </location>
</feature>
<accession>A0AAE3LKG4</accession>
<dbReference type="AlphaFoldDB" id="A0AAE3LKG4"/>
<evidence type="ECO:0000313" key="2">
    <source>
        <dbReference type="EMBL" id="MCU6705702.1"/>
    </source>
</evidence>
<evidence type="ECO:0000313" key="3">
    <source>
        <dbReference type="Proteomes" id="UP001208131"/>
    </source>
</evidence>
<feature type="transmembrane region" description="Helical" evidence="1">
    <location>
        <begin position="206"/>
        <end position="225"/>
    </location>
</feature>
<dbReference type="Proteomes" id="UP001208131">
    <property type="component" value="Unassembled WGS sequence"/>
</dbReference>
<feature type="transmembrane region" description="Helical" evidence="1">
    <location>
        <begin position="20"/>
        <end position="36"/>
    </location>
</feature>
<keyword evidence="1" id="KW-0472">Membrane</keyword>
<keyword evidence="1" id="KW-1133">Transmembrane helix</keyword>
<comment type="caution">
    <text evidence="2">The sequence shown here is derived from an EMBL/GenBank/DDBJ whole genome shotgun (WGS) entry which is preliminary data.</text>
</comment>
<feature type="transmembrane region" description="Helical" evidence="1">
    <location>
        <begin position="159"/>
        <end position="186"/>
    </location>
</feature>
<dbReference type="EMBL" id="JAOQJZ010000006">
    <property type="protein sequence ID" value="MCU6705702.1"/>
    <property type="molecule type" value="Genomic_DNA"/>
</dbReference>
<keyword evidence="1" id="KW-0812">Transmembrane</keyword>
<proteinExistence type="predicted"/>
<dbReference type="RefSeq" id="WP_267300983.1">
    <property type="nucleotide sequence ID" value="NZ_JAOQJZ010000006.1"/>
</dbReference>
<protein>
    <submittedName>
        <fullName evidence="2">Uncharacterized protein</fullName>
    </submittedName>
</protein>
<keyword evidence="3" id="KW-1185">Reference proteome</keyword>
<feature type="transmembrane region" description="Helical" evidence="1">
    <location>
        <begin position="367"/>
        <end position="383"/>
    </location>
</feature>
<reference evidence="2 3" key="1">
    <citation type="journal article" date="2021" name="ISME Commun">
        <title>Automated analysis of genomic sequences facilitates high-throughput and comprehensive description of bacteria.</title>
        <authorList>
            <person name="Hitch T.C.A."/>
        </authorList>
    </citation>
    <scope>NUCLEOTIDE SEQUENCE [LARGE SCALE GENOMIC DNA]</scope>
    <source>
        <strain evidence="2 3">Sanger_31</strain>
    </source>
</reference>
<gene>
    <name evidence="2" type="ORF">OCV57_07165</name>
</gene>
<feature type="transmembrane region" description="Helical" evidence="1">
    <location>
        <begin position="276"/>
        <end position="296"/>
    </location>
</feature>
<organism evidence="2 3">
    <name type="scientific">Hominimerdicola aceti</name>
    <dbReference type="NCBI Taxonomy" id="2981726"/>
    <lineage>
        <taxon>Bacteria</taxon>
        <taxon>Bacillati</taxon>
        <taxon>Bacillota</taxon>
        <taxon>Clostridia</taxon>
        <taxon>Eubacteriales</taxon>
        <taxon>Oscillospiraceae</taxon>
        <taxon>Hominimerdicola</taxon>
    </lineage>
</organism>